<keyword evidence="2" id="KW-0732">Signal</keyword>
<keyword evidence="4" id="KW-1185">Reference proteome</keyword>
<dbReference type="AlphaFoldDB" id="A0A166SKN2"/>
<evidence type="ECO:0000256" key="2">
    <source>
        <dbReference type="SAM" id="SignalP"/>
    </source>
</evidence>
<feature type="region of interest" description="Disordered" evidence="1">
    <location>
        <begin position="80"/>
        <end position="99"/>
    </location>
</feature>
<name>A0A166SKN2_9AGAM</name>
<feature type="compositionally biased region" description="Basic and acidic residues" evidence="1">
    <location>
        <begin position="36"/>
        <end position="58"/>
    </location>
</feature>
<dbReference type="EMBL" id="KV417498">
    <property type="protein sequence ID" value="KZP29556.1"/>
    <property type="molecule type" value="Genomic_DNA"/>
</dbReference>
<feature type="region of interest" description="Disordered" evidence="1">
    <location>
        <begin position="117"/>
        <end position="139"/>
    </location>
</feature>
<proteinExistence type="predicted"/>
<feature type="compositionally biased region" description="Polar residues" evidence="1">
    <location>
        <begin position="20"/>
        <end position="31"/>
    </location>
</feature>
<evidence type="ECO:0000313" key="3">
    <source>
        <dbReference type="EMBL" id="KZP29556.1"/>
    </source>
</evidence>
<sequence length="139" mass="14205">MSLACSFAVHLLWPPSISVITSPLGPSSPHTAPSGERGERDVVSEGGGDEKRSGDCARAEGTISLNKLTVNLTCNFEPAQADPLGPTTAGGGAAETGEEQLEWRKCGWLAPGPAGGLHPLGMGSRGGGGLGWLKNDRSQ</sequence>
<feature type="region of interest" description="Disordered" evidence="1">
    <location>
        <begin position="20"/>
        <end position="59"/>
    </location>
</feature>
<accession>A0A166SKN2</accession>
<reference evidence="3 4" key="1">
    <citation type="journal article" date="2016" name="Mol. Biol. Evol.">
        <title>Comparative Genomics of Early-Diverging Mushroom-Forming Fungi Provides Insights into the Origins of Lignocellulose Decay Capabilities.</title>
        <authorList>
            <person name="Nagy L.G."/>
            <person name="Riley R."/>
            <person name="Tritt A."/>
            <person name="Adam C."/>
            <person name="Daum C."/>
            <person name="Floudas D."/>
            <person name="Sun H."/>
            <person name="Yadav J.S."/>
            <person name="Pangilinan J."/>
            <person name="Larsson K.H."/>
            <person name="Matsuura K."/>
            <person name="Barry K."/>
            <person name="Labutti K."/>
            <person name="Kuo R."/>
            <person name="Ohm R.A."/>
            <person name="Bhattacharya S.S."/>
            <person name="Shirouzu T."/>
            <person name="Yoshinaga Y."/>
            <person name="Martin F.M."/>
            <person name="Grigoriev I.V."/>
            <person name="Hibbett D.S."/>
        </authorList>
    </citation>
    <scope>NUCLEOTIDE SEQUENCE [LARGE SCALE GENOMIC DNA]</scope>
    <source>
        <strain evidence="3 4">CBS 109695</strain>
    </source>
</reference>
<evidence type="ECO:0000256" key="1">
    <source>
        <dbReference type="SAM" id="MobiDB-lite"/>
    </source>
</evidence>
<evidence type="ECO:0000313" key="4">
    <source>
        <dbReference type="Proteomes" id="UP000076532"/>
    </source>
</evidence>
<feature type="signal peptide" evidence="2">
    <location>
        <begin position="1"/>
        <end position="18"/>
    </location>
</feature>
<organism evidence="3 4">
    <name type="scientific">Athelia psychrophila</name>
    <dbReference type="NCBI Taxonomy" id="1759441"/>
    <lineage>
        <taxon>Eukaryota</taxon>
        <taxon>Fungi</taxon>
        <taxon>Dikarya</taxon>
        <taxon>Basidiomycota</taxon>
        <taxon>Agaricomycotina</taxon>
        <taxon>Agaricomycetes</taxon>
        <taxon>Agaricomycetidae</taxon>
        <taxon>Atheliales</taxon>
        <taxon>Atheliaceae</taxon>
        <taxon>Athelia</taxon>
    </lineage>
</organism>
<gene>
    <name evidence="3" type="ORF">FIBSPDRAFT_884953</name>
</gene>
<protein>
    <submittedName>
        <fullName evidence="3">Uncharacterized protein</fullName>
    </submittedName>
</protein>
<feature type="chain" id="PRO_5007879607" evidence="2">
    <location>
        <begin position="19"/>
        <end position="139"/>
    </location>
</feature>
<dbReference type="Proteomes" id="UP000076532">
    <property type="component" value="Unassembled WGS sequence"/>
</dbReference>